<dbReference type="EMBL" id="BK015396">
    <property type="protein sequence ID" value="DAE04872.1"/>
    <property type="molecule type" value="Genomic_DNA"/>
</dbReference>
<accession>A0A8S5PDW7</accession>
<evidence type="ECO:0000313" key="1">
    <source>
        <dbReference type="EMBL" id="DAE04872.1"/>
    </source>
</evidence>
<organism evidence="1">
    <name type="scientific">Siphoviridae sp. ctPxx43</name>
    <dbReference type="NCBI Taxonomy" id="2825489"/>
    <lineage>
        <taxon>Viruses</taxon>
        <taxon>Duplodnaviria</taxon>
        <taxon>Heunggongvirae</taxon>
        <taxon>Uroviricota</taxon>
        <taxon>Caudoviricetes</taxon>
    </lineage>
</organism>
<proteinExistence type="predicted"/>
<name>A0A8S5PDW7_9CAUD</name>
<reference evidence="1" key="1">
    <citation type="journal article" date="2021" name="Proc. Natl. Acad. Sci. U.S.A.">
        <title>A Catalog of Tens of Thousands of Viruses from Human Metagenomes Reveals Hidden Associations with Chronic Diseases.</title>
        <authorList>
            <person name="Tisza M.J."/>
            <person name="Buck C.B."/>
        </authorList>
    </citation>
    <scope>NUCLEOTIDE SEQUENCE</scope>
    <source>
        <strain evidence="1">CtPxx43</strain>
    </source>
</reference>
<sequence length="110" mass="12478">MINLGKLKEIKDLRKVWPHEALDFTPWLAEEDNLTLLADAVGLEITVDETESGVGDFNVDIYATETGTDRKIIIENQQRLKQGIPATGRYNCPGLESLFFFYPNLSTWAF</sequence>
<evidence type="ECO:0008006" key="2">
    <source>
        <dbReference type="Google" id="ProtNLM"/>
    </source>
</evidence>
<protein>
    <recommendedName>
        <fullName evidence="2">DUF4268 domain-containing protein</fullName>
    </recommendedName>
</protein>